<dbReference type="EMBL" id="JAINDJ010000006">
    <property type="protein sequence ID" value="KAG9444139.1"/>
    <property type="molecule type" value="Genomic_DNA"/>
</dbReference>
<evidence type="ECO:0000313" key="7">
    <source>
        <dbReference type="EMBL" id="KAG9444139.1"/>
    </source>
</evidence>
<name>A0AAV7E5W5_ARIFI</name>
<reference evidence="7 8" key="1">
    <citation type="submission" date="2021-07" db="EMBL/GenBank/DDBJ databases">
        <title>The Aristolochia fimbriata genome: insights into angiosperm evolution, floral development and chemical biosynthesis.</title>
        <authorList>
            <person name="Jiao Y."/>
        </authorList>
    </citation>
    <scope>NUCLEOTIDE SEQUENCE [LARGE SCALE GENOMIC DNA]</scope>
    <source>
        <strain evidence="7">IBCAS-2021</strain>
        <tissue evidence="7">Leaf</tissue>
    </source>
</reference>
<feature type="transmembrane region" description="Helical" evidence="6">
    <location>
        <begin position="133"/>
        <end position="150"/>
    </location>
</feature>
<evidence type="ECO:0000256" key="1">
    <source>
        <dbReference type="ARBA" id="ARBA00004141"/>
    </source>
</evidence>
<evidence type="ECO:0000256" key="3">
    <source>
        <dbReference type="ARBA" id="ARBA00022692"/>
    </source>
</evidence>
<comment type="similarity">
    <text evidence="2">Belongs to the major facilitator superfamily. Proton-dependent oligopeptide transporter (POT/PTR) (TC 2.A.17) family.</text>
</comment>
<dbReference type="GO" id="GO:0016020">
    <property type="term" value="C:membrane"/>
    <property type="evidence" value="ECO:0007669"/>
    <property type="project" value="UniProtKB-SubCell"/>
</dbReference>
<dbReference type="Proteomes" id="UP000825729">
    <property type="component" value="Unassembled WGS sequence"/>
</dbReference>
<feature type="transmembrane region" description="Helical" evidence="6">
    <location>
        <begin position="1006"/>
        <end position="1027"/>
    </location>
</feature>
<feature type="transmembrane region" description="Helical" evidence="6">
    <location>
        <begin position="922"/>
        <end position="941"/>
    </location>
</feature>
<feature type="transmembrane region" description="Helical" evidence="6">
    <location>
        <begin position="453"/>
        <end position="478"/>
    </location>
</feature>
<comment type="subcellular location">
    <subcellularLocation>
        <location evidence="1">Membrane</location>
        <topology evidence="1">Multi-pass membrane protein</topology>
    </subcellularLocation>
</comment>
<feature type="transmembrane region" description="Helical" evidence="6">
    <location>
        <begin position="365"/>
        <end position="386"/>
    </location>
</feature>
<dbReference type="AlphaFoldDB" id="A0AAV7E5W5"/>
<sequence length="1090" mass="119372">MTSSNDHISTPLLSDDIVEGAVDYRGFPASRSKTRRWRSAVFIIGVDAGGKFAHQGITSNLINYLTGPLRQPTAEAAKNVNLWEGCSYIFSILGALGADSWLGRYQMIFASNLLYIAALGLLVLSTVPPPSPFQTFFFFAALYLVALGHGGHEPCSRAFGADQFDSQHREETKSKSSFFNWVTFSVCFAATSSIWITTFLQDNVSWGLGFGLLCLSMVVALLFLKLGTPTYRYTTAKQTTSARWLVKVILAAARPPNNSIRTPKDSLLCEHHEGVEEEGEALRRIIPIWSTCLIYGAVYAQSTTLFTKQGNTMQRQIFGPAGFQIPAATLRIFSYVAVIVVVPIYDRLFVPLAKSLTKIPSGVTPLQRVGVGILLSAATMAVAATVESRRLEAARASGLVDEPAEKSSSTVPMSVWWLVPQYATLGASNVFAYVGLQEFFYDQAPGGLRSLGLALYLSVAGVGNFLSGFLISAVDVIGRAYDGDNWFDANLNRAHLDYFYWLLAGLSLIELGLFVYFARVGSGLSRLIKERKKESKKKYSICAFAASTMDTDRPTTALLEKKKDTVEGVVDYRGRPVSRREAGGWRSAFFIMVGETAERFAYYGIASNLINYLTGPFGQSMAEAAASLNIWSGCVSVFPLLGALLGDSFFGRYPMVLAASIVYILGTGMLTLSAVHPSLHPFQCEEQQQVDCVPPTRFQTLFLFTSLYMVALAQGGHKPCVQAFGADQFDAQDPIESRSKSSFFNWLNFALCFGSASSIIIVPFIQDNNSWGLGFSLPSISIAIALAAFLLGTSTYRFTKNKTGAEVFGPLPISSEEAPTVLRKTDWGVLTREAKEFSQLMPIWVSCVFFGVVVAQTSSLFTKQGGTMDRRVLGPRFQQFRLPAAALQSTTSLVMLLLVPLYDRAFVPAARFFTGLPSGITMLQRIGVGLIFSVASMATAAEVEYRRLALVRELGIANDAGATVPMSIWWLLPQFFFYGAANLFVYIGSLEFFYDQMPERLKSVGIAFCLTTYGVGSFVSGILVSAVDKASGAARGRSWLDSNLNRARLDYFYALIAALCSVGFLLFLYFANSYVYRKKSDREGLIEVVS</sequence>
<keyword evidence="3 6" id="KW-0812">Transmembrane</keyword>
<feature type="transmembrane region" description="Helical" evidence="6">
    <location>
        <begin position="840"/>
        <end position="862"/>
    </location>
</feature>
<dbReference type="GO" id="GO:0022857">
    <property type="term" value="F:transmembrane transporter activity"/>
    <property type="evidence" value="ECO:0007669"/>
    <property type="project" value="InterPro"/>
</dbReference>
<keyword evidence="4 6" id="KW-1133">Transmembrane helix</keyword>
<dbReference type="PANTHER" id="PTHR11654">
    <property type="entry name" value="OLIGOPEPTIDE TRANSPORTER-RELATED"/>
    <property type="match status" value="1"/>
</dbReference>
<keyword evidence="5 6" id="KW-0472">Membrane</keyword>
<dbReference type="Gene3D" id="1.20.1250.20">
    <property type="entry name" value="MFS general substrate transporter like domains"/>
    <property type="match status" value="2"/>
</dbReference>
<evidence type="ECO:0000256" key="2">
    <source>
        <dbReference type="ARBA" id="ARBA00005982"/>
    </source>
</evidence>
<gene>
    <name evidence="7" type="ORF">H6P81_015479</name>
</gene>
<feature type="transmembrane region" description="Helical" evidence="6">
    <location>
        <begin position="323"/>
        <end position="345"/>
    </location>
</feature>
<feature type="transmembrane region" description="Helical" evidence="6">
    <location>
        <begin position="882"/>
        <end position="902"/>
    </location>
</feature>
<feature type="transmembrane region" description="Helical" evidence="6">
    <location>
        <begin position="746"/>
        <end position="765"/>
    </location>
</feature>
<evidence type="ECO:0000256" key="5">
    <source>
        <dbReference type="ARBA" id="ARBA00023136"/>
    </source>
</evidence>
<proteinExistence type="inferred from homology"/>
<keyword evidence="8" id="KW-1185">Reference proteome</keyword>
<feature type="transmembrane region" description="Helical" evidence="6">
    <location>
        <begin position="107"/>
        <end position="127"/>
    </location>
</feature>
<evidence type="ECO:0000313" key="8">
    <source>
        <dbReference type="Proteomes" id="UP000825729"/>
    </source>
</evidence>
<dbReference type="SUPFAM" id="SSF103473">
    <property type="entry name" value="MFS general substrate transporter"/>
    <property type="match status" value="2"/>
</dbReference>
<dbReference type="InterPro" id="IPR036259">
    <property type="entry name" value="MFS_trans_sf"/>
</dbReference>
<dbReference type="FunFam" id="1.20.1250.20:FF:000410">
    <property type="entry name" value="POT family protein"/>
    <property type="match status" value="2"/>
</dbReference>
<comment type="caution">
    <text evidence="7">The sequence shown here is derived from an EMBL/GenBank/DDBJ whole genome shotgun (WGS) entry which is preliminary data.</text>
</comment>
<feature type="transmembrane region" description="Helical" evidence="6">
    <location>
        <begin position="652"/>
        <end position="672"/>
    </location>
</feature>
<dbReference type="Pfam" id="PF00854">
    <property type="entry name" value="PTR2"/>
    <property type="match status" value="2"/>
</dbReference>
<protein>
    <submittedName>
        <fullName evidence="7">Uncharacterized protein</fullName>
    </submittedName>
</protein>
<feature type="transmembrane region" description="Helical" evidence="6">
    <location>
        <begin position="498"/>
        <end position="518"/>
    </location>
</feature>
<feature type="transmembrane region" description="Helical" evidence="6">
    <location>
        <begin position="178"/>
        <end position="198"/>
    </location>
</feature>
<evidence type="ECO:0000256" key="4">
    <source>
        <dbReference type="ARBA" id="ARBA00022989"/>
    </source>
</evidence>
<organism evidence="7 8">
    <name type="scientific">Aristolochia fimbriata</name>
    <name type="common">White veined hardy Dutchman's pipe vine</name>
    <dbReference type="NCBI Taxonomy" id="158543"/>
    <lineage>
        <taxon>Eukaryota</taxon>
        <taxon>Viridiplantae</taxon>
        <taxon>Streptophyta</taxon>
        <taxon>Embryophyta</taxon>
        <taxon>Tracheophyta</taxon>
        <taxon>Spermatophyta</taxon>
        <taxon>Magnoliopsida</taxon>
        <taxon>Magnoliidae</taxon>
        <taxon>Piperales</taxon>
        <taxon>Aristolochiaceae</taxon>
        <taxon>Aristolochia</taxon>
    </lineage>
</organism>
<evidence type="ECO:0000256" key="6">
    <source>
        <dbReference type="SAM" id="Phobius"/>
    </source>
</evidence>
<accession>A0AAV7E5W5</accession>
<feature type="transmembrane region" description="Helical" evidence="6">
    <location>
        <begin position="975"/>
        <end position="994"/>
    </location>
</feature>
<dbReference type="InterPro" id="IPR000109">
    <property type="entry name" value="POT_fam"/>
</dbReference>
<feature type="transmembrane region" description="Helical" evidence="6">
    <location>
        <begin position="204"/>
        <end position="224"/>
    </location>
</feature>
<feature type="transmembrane region" description="Helical" evidence="6">
    <location>
        <begin position="628"/>
        <end position="646"/>
    </location>
</feature>
<feature type="transmembrane region" description="Helical" evidence="6">
    <location>
        <begin position="1051"/>
        <end position="1071"/>
    </location>
</feature>
<feature type="transmembrane region" description="Helical" evidence="6">
    <location>
        <begin position="771"/>
        <end position="792"/>
    </location>
</feature>